<keyword evidence="18" id="KW-1185">Reference proteome</keyword>
<dbReference type="InterPro" id="IPR000531">
    <property type="entry name" value="Beta-barrel_TonB"/>
</dbReference>
<dbReference type="PROSITE" id="PS52016">
    <property type="entry name" value="TONB_DEPENDENT_REC_3"/>
    <property type="match status" value="1"/>
</dbReference>
<evidence type="ECO:0000256" key="13">
    <source>
        <dbReference type="RuleBase" id="RU003357"/>
    </source>
</evidence>
<keyword evidence="9 12" id="KW-0472">Membrane</keyword>
<evidence type="ECO:0000256" key="5">
    <source>
        <dbReference type="ARBA" id="ARBA00022496"/>
    </source>
</evidence>
<dbReference type="Pfam" id="PF07715">
    <property type="entry name" value="Plug"/>
    <property type="match status" value="1"/>
</dbReference>
<comment type="caution">
    <text evidence="17">The sequence shown here is derived from an EMBL/GenBank/DDBJ whole genome shotgun (WGS) entry which is preliminary data.</text>
</comment>
<name>A0ABW3GK28_9PROT</name>
<evidence type="ECO:0000256" key="15">
    <source>
        <dbReference type="SAM" id="SignalP"/>
    </source>
</evidence>
<dbReference type="InterPro" id="IPR012910">
    <property type="entry name" value="Plug_dom"/>
</dbReference>
<keyword evidence="3 12" id="KW-0813">Transport</keyword>
<keyword evidence="5" id="KW-0410">Iron transport</keyword>
<evidence type="ECO:0000256" key="8">
    <source>
        <dbReference type="ARBA" id="ARBA00023077"/>
    </source>
</evidence>
<evidence type="ECO:0000256" key="11">
    <source>
        <dbReference type="ARBA" id="ARBA00023237"/>
    </source>
</evidence>
<feature type="signal peptide" evidence="15">
    <location>
        <begin position="1"/>
        <end position="25"/>
    </location>
</feature>
<evidence type="ECO:0000256" key="7">
    <source>
        <dbReference type="ARBA" id="ARBA00023004"/>
    </source>
</evidence>
<dbReference type="InterPro" id="IPR039426">
    <property type="entry name" value="TonB-dep_rcpt-like"/>
</dbReference>
<sequence length="1254" mass="136218">MQNHKITAAIIAALIAAALPFASHAELNTQLPVEQDESFALPLNLDLPAQPLAASLRQFAIQSNLSLTVDSALIVDKKAPAVKGRMTRKEAIKRLLDGSGLQGRVMDEHLLIEKKAITTSADTLKLDAIPVRAQRMYEVGPMKGLALTKEEMPGNIQSLTAKEIKEAHAVSIADLLNTKLQSVNVNDYQGNPFQMDVTYRGFTASPQLGTAQGLSVFLDGIRVNEPFGDVVNWDMIPLNALGSLDIFPGSNPLFGLGTLGGALSMKTKSGFDSKEGSIEYLGGSFKRNQFQGSVGGNNGVVAGFVAANLFKEDGWRDNSPSKVNQVFSKLEWRGESLQLGLNMLLASNKLTGNGLLPTEMVEKDRSSIFTSPDQTSNRLQQFQLNALWDVSDTFNITAQVYHRKSRRFSSTGDVNQDFGGSATRRPNPGEKPGYFAQDLNNDGLPDLDLSRTSINNIATVDVVDPFGNTVQMAADADGDAQYIYGPITQTGTDQDGNPIFDSPVSINPAYDASRPAIGTQANTAYVFTNPNITQSTVTVTNPDGSTSTVPNWTFNEQLSAQPIYSQEFYEAALEIAKAVPGSLNQQELEAKLSERGLSFSFSDQGAIFVDAGGFTGSGSFLVLDKNLDANGNFILTSFSGVSKGLGSPLGLLVRDPVSGIPYMRNGADCEAVVLQWFPDCNKGYVEGTPVALVTETEINQLTDGGSLQFNWNTDKHKFMIGMSMDSASADYNSGQLLGVFDNNRKVILDPNKVGYEFAASTQKLGLNDFGGTSITKSIYFSETWTPTKEWAFSASGRYNQTKVKNELAISNILGLAGATQFKNFYDPLVVCHDLNGNGTIEYETDECATGYRPFSFELAQNAGAIGPGETEKFSYYSFNPSLGATWQANENLNLYANWSKGARTPTVIELGCAYDDTPVRVGVDLQGNPTYGPRSLIENRFCSLPTTLSGDPYLKQVRSETFEVGARGYLTPDIQWNASIYQTELTDDIYFVAYRPERSFFQNIGDTRRRGLEMGLQGKWGNTGFKLNYSLTDATFQDHFQMASPNNSSAGNVIQGFRATGTFVSNGYQNIAVKPGNRIPGIPLHNLNATVTYDITPKWTVGLTAVMHSESYLRGNENNKHRAGAPSVEYGCQANQGGVPTVIDGIAYGNSSCGTPRAVRPNYRYPGMIPGYAVFNFSSTYKFSDQLSATLLINNLFDRDYYTAGRLGINPFSPSINGAIGPGGFNYNSNDWLASTFLAPGAPRAAWLNIRYDF</sequence>
<reference evidence="18" key="1">
    <citation type="journal article" date="2019" name="Int. J. Syst. Evol. Microbiol.">
        <title>The Global Catalogue of Microorganisms (GCM) 10K type strain sequencing project: providing services to taxonomists for standard genome sequencing and annotation.</title>
        <authorList>
            <consortium name="The Broad Institute Genomics Platform"/>
            <consortium name="The Broad Institute Genome Sequencing Center for Infectious Disease"/>
            <person name="Wu L."/>
            <person name="Ma J."/>
        </authorList>
    </citation>
    <scope>NUCLEOTIDE SEQUENCE [LARGE SCALE GENOMIC DNA]</scope>
    <source>
        <strain evidence="18">CCUG 59685</strain>
    </source>
</reference>
<protein>
    <submittedName>
        <fullName evidence="17">TonB-dependent receptor domain-containing protein</fullName>
    </submittedName>
</protein>
<evidence type="ECO:0000259" key="16">
    <source>
        <dbReference type="SMART" id="SM00965"/>
    </source>
</evidence>
<keyword evidence="15" id="KW-0732">Signal</keyword>
<dbReference type="SMART" id="SM00965">
    <property type="entry name" value="STN"/>
    <property type="match status" value="1"/>
</dbReference>
<dbReference type="PANTHER" id="PTHR30069:SF39">
    <property type="entry name" value="BLL6183 PROTEIN"/>
    <property type="match status" value="1"/>
</dbReference>
<dbReference type="InterPro" id="IPR011662">
    <property type="entry name" value="Secretin/TonB_short_N"/>
</dbReference>
<dbReference type="InterPro" id="IPR036942">
    <property type="entry name" value="Beta-barrel_TonB_sf"/>
</dbReference>
<evidence type="ECO:0000256" key="2">
    <source>
        <dbReference type="ARBA" id="ARBA00009810"/>
    </source>
</evidence>
<keyword evidence="11 12" id="KW-0998">Cell outer membrane</keyword>
<evidence type="ECO:0000256" key="1">
    <source>
        <dbReference type="ARBA" id="ARBA00004571"/>
    </source>
</evidence>
<evidence type="ECO:0000313" key="17">
    <source>
        <dbReference type="EMBL" id="MFD0929450.1"/>
    </source>
</evidence>
<feature type="chain" id="PRO_5045575585" evidence="15">
    <location>
        <begin position="26"/>
        <end position="1254"/>
    </location>
</feature>
<evidence type="ECO:0000313" key="18">
    <source>
        <dbReference type="Proteomes" id="UP001597106"/>
    </source>
</evidence>
<dbReference type="InterPro" id="IPR037066">
    <property type="entry name" value="Plug_dom_sf"/>
</dbReference>
<evidence type="ECO:0000256" key="9">
    <source>
        <dbReference type="ARBA" id="ARBA00023136"/>
    </source>
</evidence>
<evidence type="ECO:0000256" key="6">
    <source>
        <dbReference type="ARBA" id="ARBA00022692"/>
    </source>
</evidence>
<proteinExistence type="inferred from homology"/>
<gene>
    <name evidence="17" type="ORF">ACFQ1T_06615</name>
</gene>
<dbReference type="EMBL" id="JBHTJW010000002">
    <property type="protein sequence ID" value="MFD0929450.1"/>
    <property type="molecule type" value="Genomic_DNA"/>
</dbReference>
<dbReference type="Pfam" id="PF00593">
    <property type="entry name" value="TonB_dep_Rec_b-barrel"/>
    <property type="match status" value="1"/>
</dbReference>
<comment type="similarity">
    <text evidence="2 12 13">Belongs to the TonB-dependent receptor family.</text>
</comment>
<feature type="domain" description="Secretin/TonB short N-terminal" evidence="16">
    <location>
        <begin position="65"/>
        <end position="115"/>
    </location>
</feature>
<keyword evidence="7" id="KW-0408">Iron</keyword>
<dbReference type="RefSeq" id="WP_379075063.1">
    <property type="nucleotide sequence ID" value="NZ_JBHTJW010000002.1"/>
</dbReference>
<evidence type="ECO:0000256" key="10">
    <source>
        <dbReference type="ARBA" id="ARBA00023170"/>
    </source>
</evidence>
<evidence type="ECO:0000256" key="4">
    <source>
        <dbReference type="ARBA" id="ARBA00022452"/>
    </source>
</evidence>
<evidence type="ECO:0000256" key="3">
    <source>
        <dbReference type="ARBA" id="ARBA00022448"/>
    </source>
</evidence>
<dbReference type="Gene3D" id="2.170.130.10">
    <property type="entry name" value="TonB-dependent receptor, plug domain"/>
    <property type="match status" value="1"/>
</dbReference>
<keyword evidence="5" id="KW-0406">Ion transport</keyword>
<dbReference type="SUPFAM" id="SSF56935">
    <property type="entry name" value="Porins"/>
    <property type="match status" value="2"/>
</dbReference>
<accession>A0ABW3GK28</accession>
<keyword evidence="10 17" id="KW-0675">Receptor</keyword>
<comment type="subcellular location">
    <subcellularLocation>
        <location evidence="1 12">Cell outer membrane</location>
        <topology evidence="1 12">Multi-pass membrane protein</topology>
    </subcellularLocation>
</comment>
<keyword evidence="8 13" id="KW-0798">TonB box</keyword>
<feature type="region of interest" description="Disordered" evidence="14">
    <location>
        <begin position="411"/>
        <end position="433"/>
    </location>
</feature>
<evidence type="ECO:0000256" key="14">
    <source>
        <dbReference type="SAM" id="MobiDB-lite"/>
    </source>
</evidence>
<keyword evidence="6 12" id="KW-0812">Transmembrane</keyword>
<dbReference type="Proteomes" id="UP001597106">
    <property type="component" value="Unassembled WGS sequence"/>
</dbReference>
<dbReference type="PANTHER" id="PTHR30069">
    <property type="entry name" value="TONB-DEPENDENT OUTER MEMBRANE RECEPTOR"/>
    <property type="match status" value="1"/>
</dbReference>
<dbReference type="Gene3D" id="3.55.50.30">
    <property type="match status" value="1"/>
</dbReference>
<organism evidence="17 18">
    <name type="scientific">Methylophilus glucosoxydans</name>
    <dbReference type="NCBI Taxonomy" id="752553"/>
    <lineage>
        <taxon>Bacteria</taxon>
        <taxon>Pseudomonadati</taxon>
        <taxon>Pseudomonadota</taxon>
        <taxon>Betaproteobacteria</taxon>
        <taxon>Nitrosomonadales</taxon>
        <taxon>Methylophilaceae</taxon>
        <taxon>Methylophilus</taxon>
    </lineage>
</organism>
<keyword evidence="4 12" id="KW-1134">Transmembrane beta strand</keyword>
<dbReference type="Gene3D" id="2.40.170.20">
    <property type="entry name" value="TonB-dependent receptor, beta-barrel domain"/>
    <property type="match status" value="2"/>
</dbReference>
<evidence type="ECO:0000256" key="12">
    <source>
        <dbReference type="PROSITE-ProRule" id="PRU01360"/>
    </source>
</evidence>